<dbReference type="Proteomes" id="UP000276133">
    <property type="component" value="Unassembled WGS sequence"/>
</dbReference>
<comment type="caution">
    <text evidence="1">The sequence shown here is derived from an EMBL/GenBank/DDBJ whole genome shotgun (WGS) entry which is preliminary data.</text>
</comment>
<gene>
    <name evidence="1" type="ORF">BpHYR1_023731</name>
</gene>
<sequence>MLHDLLKYKLPKLSFNCVTPFCSLVFTKIYDNLEKINHCLFKQLFALDFLPGLHLGSIASSMYCVGISVKRWLAAKAIMW</sequence>
<accession>A0A3M7RTA5</accession>
<organism evidence="1 2">
    <name type="scientific">Brachionus plicatilis</name>
    <name type="common">Marine rotifer</name>
    <name type="synonym">Brachionus muelleri</name>
    <dbReference type="NCBI Taxonomy" id="10195"/>
    <lineage>
        <taxon>Eukaryota</taxon>
        <taxon>Metazoa</taxon>
        <taxon>Spiralia</taxon>
        <taxon>Gnathifera</taxon>
        <taxon>Rotifera</taxon>
        <taxon>Eurotatoria</taxon>
        <taxon>Monogononta</taxon>
        <taxon>Pseudotrocha</taxon>
        <taxon>Ploima</taxon>
        <taxon>Brachionidae</taxon>
        <taxon>Brachionus</taxon>
    </lineage>
</organism>
<protein>
    <submittedName>
        <fullName evidence="1">Uncharacterized protein</fullName>
    </submittedName>
</protein>
<reference evidence="1 2" key="1">
    <citation type="journal article" date="2018" name="Sci. Rep.">
        <title>Genomic signatures of local adaptation to the degree of environmental predictability in rotifers.</title>
        <authorList>
            <person name="Franch-Gras L."/>
            <person name="Hahn C."/>
            <person name="Garcia-Roger E.M."/>
            <person name="Carmona M.J."/>
            <person name="Serra M."/>
            <person name="Gomez A."/>
        </authorList>
    </citation>
    <scope>NUCLEOTIDE SEQUENCE [LARGE SCALE GENOMIC DNA]</scope>
    <source>
        <strain evidence="1">HYR1</strain>
    </source>
</reference>
<evidence type="ECO:0000313" key="2">
    <source>
        <dbReference type="Proteomes" id="UP000276133"/>
    </source>
</evidence>
<dbReference type="EMBL" id="REGN01002667">
    <property type="protein sequence ID" value="RNA26813.1"/>
    <property type="molecule type" value="Genomic_DNA"/>
</dbReference>
<evidence type="ECO:0000313" key="1">
    <source>
        <dbReference type="EMBL" id="RNA26813.1"/>
    </source>
</evidence>
<dbReference type="AlphaFoldDB" id="A0A3M7RTA5"/>
<name>A0A3M7RTA5_BRAPC</name>
<keyword evidence="2" id="KW-1185">Reference proteome</keyword>
<proteinExistence type="predicted"/>